<keyword evidence="2 4" id="KW-0442">Lipid degradation</keyword>
<evidence type="ECO:0000256" key="4">
    <source>
        <dbReference type="PROSITE-ProRule" id="PRU01161"/>
    </source>
</evidence>
<keyword evidence="3 4" id="KW-0443">Lipid metabolism</keyword>
<evidence type="ECO:0000259" key="5">
    <source>
        <dbReference type="PROSITE" id="PS51635"/>
    </source>
</evidence>
<keyword evidence="7" id="KW-1185">Reference proteome</keyword>
<evidence type="ECO:0000256" key="3">
    <source>
        <dbReference type="ARBA" id="ARBA00023098"/>
    </source>
</evidence>
<feature type="domain" description="PNPLA" evidence="5">
    <location>
        <begin position="32"/>
        <end position="222"/>
    </location>
</feature>
<reference evidence="6 7" key="2">
    <citation type="submission" date="2019-05" db="EMBL/GenBank/DDBJ databases">
        <authorList>
            <person name="Lianzixin W."/>
        </authorList>
    </citation>
    <scope>NUCLEOTIDE SEQUENCE [LARGE SCALE GENOMIC DNA]</scope>
    <source>
        <strain evidence="6 7">EC11</strain>
    </source>
</reference>
<proteinExistence type="predicted"/>
<name>A0ABX0ITT1_9FLAO</name>
<gene>
    <name evidence="6" type="ORF">FIA58_015630</name>
</gene>
<dbReference type="InterPro" id="IPR002641">
    <property type="entry name" value="PNPLA_dom"/>
</dbReference>
<keyword evidence="1 4" id="KW-0378">Hydrolase</keyword>
<evidence type="ECO:0000313" key="6">
    <source>
        <dbReference type="EMBL" id="NHN27113.1"/>
    </source>
</evidence>
<dbReference type="RefSeq" id="WP_140963467.1">
    <property type="nucleotide sequence ID" value="NZ_VEVQ02000011.1"/>
</dbReference>
<evidence type="ECO:0000256" key="1">
    <source>
        <dbReference type="ARBA" id="ARBA00022801"/>
    </source>
</evidence>
<dbReference type="PANTHER" id="PTHR14226:SF76">
    <property type="entry name" value="NTE FAMILY PROTEIN RSSA"/>
    <property type="match status" value="1"/>
</dbReference>
<dbReference type="EMBL" id="VEVQ02000011">
    <property type="protein sequence ID" value="NHN27113.1"/>
    <property type="molecule type" value="Genomic_DNA"/>
</dbReference>
<reference evidence="7" key="1">
    <citation type="submission" date="2019-05" db="EMBL/GenBank/DDBJ databases">
        <title>Flavobacterium profundi sp. nov., isolated from a deep-sea seamount.</title>
        <authorList>
            <person name="Zhang D.-C."/>
        </authorList>
    </citation>
    <scope>NUCLEOTIDE SEQUENCE [LARGE SCALE GENOMIC DNA]</scope>
    <source>
        <strain evidence="7">EC11</strain>
    </source>
</reference>
<dbReference type="SUPFAM" id="SSF52151">
    <property type="entry name" value="FabD/lysophospholipase-like"/>
    <property type="match status" value="1"/>
</dbReference>
<feature type="short sequence motif" description="DGA/G" evidence="4">
    <location>
        <begin position="209"/>
        <end position="211"/>
    </location>
</feature>
<sequence>MNKILLILTFFFLSFFSFGQDSIIQKKPKIGLVLSGGGAKGLAHIGVLKIIDSLGIKIDYIGGTSMGAIIGGLYASGYSGKELDSLFKEIDTDALLQDYTPRNSKTFYEKRNDEIYAFSLPFNNFKIELPKALSKGLYNYHLMSKLTKHVSDVNDFDQLPIPFLCIATNVETGEEVVLNKGTLPKSLLASGALPTLYNPVEIDGKMLIDGGVVNNYPVEELLKKGADIIIGVDVQDGLKKLSEIKGATGILSQVTNYSMIEKMEKKRALTTIYIKPNIKGYTVVSFEKGSEIVMKGEEEARKHLSELIPLKSDYKRPFVEKQLLNDIYVNELEINNLDKFTRAYVVGKLKFNSNSRIEYSEVEKGINNLNATQNFESIFYYFQKNRGGERLVVDVRESKKNTFLKLGLHYDGLLKSALLLNVTRKNLFTKNDVFSLDVGLGDNFRYNLNYYVDNGFYVSYGFNSKFIGLNRNLQNDFSGNLLLNTTGLSSLNIDFSDFSNQAYIQTIFAQKFSIGAGIELKHLKIESKTVIQNIDPIIDNSDYFSLFGFLKYDSFDNKYFPKKGWYFIGDLKPILYSSDKMNNFERFTIAKADGAIAFTINKKFTFKIQSEGGFSIGENRVPYLDFALGGFGYTQINNLRPFLGYDFVSLSGNSYVKGSLVLDYEVFKKNHLNFTANYANIGDNIFDDGTWIKKPAYSGYGLGYGIESLIGPIEIKHSWSPETRDHHTWFSIGFIF</sequence>
<accession>A0ABX0ITT1</accession>
<dbReference type="InterPro" id="IPR050301">
    <property type="entry name" value="NTE"/>
</dbReference>
<dbReference type="InterPro" id="IPR016035">
    <property type="entry name" value="Acyl_Trfase/lysoPLipase"/>
</dbReference>
<feature type="active site" description="Nucleophile" evidence="4">
    <location>
        <position position="65"/>
    </location>
</feature>
<dbReference type="Pfam" id="PF19143">
    <property type="entry name" value="Omp85_2"/>
    <property type="match status" value="1"/>
</dbReference>
<dbReference type="InterPro" id="IPR043864">
    <property type="entry name" value="Omp85-like_dom"/>
</dbReference>
<evidence type="ECO:0000313" key="7">
    <source>
        <dbReference type="Proteomes" id="UP000817854"/>
    </source>
</evidence>
<dbReference type="Proteomes" id="UP000817854">
    <property type="component" value="Unassembled WGS sequence"/>
</dbReference>
<dbReference type="Gene3D" id="3.40.1090.10">
    <property type="entry name" value="Cytosolic phospholipase A2 catalytic domain"/>
    <property type="match status" value="2"/>
</dbReference>
<protein>
    <submittedName>
        <fullName evidence="6">Patatin</fullName>
    </submittedName>
</protein>
<dbReference type="PANTHER" id="PTHR14226">
    <property type="entry name" value="NEUROPATHY TARGET ESTERASE/SWISS CHEESE D.MELANOGASTER"/>
    <property type="match status" value="1"/>
</dbReference>
<organism evidence="6 7">
    <name type="scientific">Flavobacterium jejuense</name>
    <dbReference type="NCBI Taxonomy" id="1544455"/>
    <lineage>
        <taxon>Bacteria</taxon>
        <taxon>Pseudomonadati</taxon>
        <taxon>Bacteroidota</taxon>
        <taxon>Flavobacteriia</taxon>
        <taxon>Flavobacteriales</taxon>
        <taxon>Flavobacteriaceae</taxon>
        <taxon>Flavobacterium</taxon>
    </lineage>
</organism>
<dbReference type="PROSITE" id="PS51635">
    <property type="entry name" value="PNPLA"/>
    <property type="match status" value="1"/>
</dbReference>
<feature type="active site" description="Proton acceptor" evidence="4">
    <location>
        <position position="209"/>
    </location>
</feature>
<dbReference type="CDD" id="cd07205">
    <property type="entry name" value="Pat_PNPLA6_PNPLA7_NTE1_like"/>
    <property type="match status" value="1"/>
</dbReference>
<evidence type="ECO:0000256" key="2">
    <source>
        <dbReference type="ARBA" id="ARBA00022963"/>
    </source>
</evidence>
<feature type="short sequence motif" description="GXSXG" evidence="4">
    <location>
        <begin position="63"/>
        <end position="67"/>
    </location>
</feature>
<reference evidence="6 7" key="3">
    <citation type="submission" date="2020-02" db="EMBL/GenBank/DDBJ databases">
        <title>Flavobacterium profundi sp. nov., isolated from a deep-sea seamount.</title>
        <authorList>
            <person name="Zhang D.-C."/>
        </authorList>
    </citation>
    <scope>NUCLEOTIDE SEQUENCE [LARGE SCALE GENOMIC DNA]</scope>
    <source>
        <strain evidence="6 7">EC11</strain>
    </source>
</reference>
<comment type="caution">
    <text evidence="6">The sequence shown here is derived from an EMBL/GenBank/DDBJ whole genome shotgun (WGS) entry which is preliminary data.</text>
</comment>
<feature type="short sequence motif" description="GXGXXG" evidence="4">
    <location>
        <begin position="36"/>
        <end position="41"/>
    </location>
</feature>
<dbReference type="Pfam" id="PF01734">
    <property type="entry name" value="Patatin"/>
    <property type="match status" value="1"/>
</dbReference>